<organism evidence="2 3">
    <name type="scientific">Paenibacillus sepulcri</name>
    <dbReference type="NCBI Taxonomy" id="359917"/>
    <lineage>
        <taxon>Bacteria</taxon>
        <taxon>Bacillati</taxon>
        <taxon>Bacillota</taxon>
        <taxon>Bacilli</taxon>
        <taxon>Bacillales</taxon>
        <taxon>Paenibacillaceae</taxon>
        <taxon>Paenibacillus</taxon>
    </lineage>
</organism>
<keyword evidence="1" id="KW-0812">Transmembrane</keyword>
<dbReference type="EMBL" id="JAHZIK010000004">
    <property type="protein sequence ID" value="MBW7452518.1"/>
    <property type="molecule type" value="Genomic_DNA"/>
</dbReference>
<feature type="transmembrane region" description="Helical" evidence="1">
    <location>
        <begin position="12"/>
        <end position="29"/>
    </location>
</feature>
<keyword evidence="1" id="KW-1133">Transmembrane helix</keyword>
<sequence length="168" mass="19578">MRGKRKTGPLAFKLVLGGLIIIVAWMTWINSARMFSPSEESKALAAVEQFYKYEQVGDFGSAWELFHPFMQQRFAKSEYIQKRAHIILQDFGVKTFEFHTGTPKHITDWRMSEDADPIAEVYEIDVTEVFHSPYGNFQIVQPTYAAYHSGQWTLLWSYRKDMDTNNSH</sequence>
<keyword evidence="3" id="KW-1185">Reference proteome</keyword>
<dbReference type="SUPFAM" id="SSF54427">
    <property type="entry name" value="NTF2-like"/>
    <property type="match status" value="1"/>
</dbReference>
<name>A0ABS7BV35_9BACL</name>
<proteinExistence type="predicted"/>
<gene>
    <name evidence="2" type="ORF">K0U00_00495</name>
</gene>
<dbReference type="InterPro" id="IPR032710">
    <property type="entry name" value="NTF2-like_dom_sf"/>
</dbReference>
<keyword evidence="1" id="KW-0472">Membrane</keyword>
<accession>A0ABS7BV35</accession>
<evidence type="ECO:0000256" key="1">
    <source>
        <dbReference type="SAM" id="Phobius"/>
    </source>
</evidence>
<protein>
    <recommendedName>
        <fullName evidence="4">DUF4878 domain-containing protein</fullName>
    </recommendedName>
</protein>
<dbReference type="Proteomes" id="UP001519887">
    <property type="component" value="Unassembled WGS sequence"/>
</dbReference>
<reference evidence="2 3" key="1">
    <citation type="submission" date="2021-07" db="EMBL/GenBank/DDBJ databases">
        <title>Paenibacillus radiodurans sp. nov., isolated from the southeastern edge of Tengger Desert.</title>
        <authorList>
            <person name="Zhang G."/>
        </authorList>
    </citation>
    <scope>NUCLEOTIDE SEQUENCE [LARGE SCALE GENOMIC DNA]</scope>
    <source>
        <strain evidence="2 3">CCM 7311</strain>
    </source>
</reference>
<evidence type="ECO:0008006" key="4">
    <source>
        <dbReference type="Google" id="ProtNLM"/>
    </source>
</evidence>
<evidence type="ECO:0000313" key="2">
    <source>
        <dbReference type="EMBL" id="MBW7452518.1"/>
    </source>
</evidence>
<dbReference type="RefSeq" id="WP_210038280.1">
    <property type="nucleotide sequence ID" value="NZ_JBHLVU010000022.1"/>
</dbReference>
<evidence type="ECO:0000313" key="3">
    <source>
        <dbReference type="Proteomes" id="UP001519887"/>
    </source>
</evidence>
<comment type="caution">
    <text evidence="2">The sequence shown here is derived from an EMBL/GenBank/DDBJ whole genome shotgun (WGS) entry which is preliminary data.</text>
</comment>